<reference evidence="4" key="1">
    <citation type="journal article" date="2019" name="Database">
        <title>The radish genome database (RadishGD): an integrated information resource for radish genomics.</title>
        <authorList>
            <person name="Yu H.J."/>
            <person name="Baek S."/>
            <person name="Lee Y.J."/>
            <person name="Cho A."/>
            <person name="Mun J.H."/>
        </authorList>
    </citation>
    <scope>NUCLEOTIDE SEQUENCE [LARGE SCALE GENOMIC DNA]</scope>
    <source>
        <strain evidence="4">cv. WK10039</strain>
    </source>
</reference>
<dbReference type="InterPro" id="IPR051685">
    <property type="entry name" value="Ycf3/AcsC/BcsC/TPR_MFPF"/>
</dbReference>
<evidence type="ECO:0000313" key="4">
    <source>
        <dbReference type="Proteomes" id="UP000504610"/>
    </source>
</evidence>
<dbReference type="Proteomes" id="UP000504610">
    <property type="component" value="Chromosome 6"/>
</dbReference>
<dbReference type="KEGG" id="rsz:130504652"/>
<keyword evidence="1" id="KW-0677">Repeat</keyword>
<dbReference type="Pfam" id="PF13181">
    <property type="entry name" value="TPR_8"/>
    <property type="match status" value="1"/>
</dbReference>
<organism evidence="4 5">
    <name type="scientific">Raphanus sativus</name>
    <name type="common">Radish</name>
    <name type="synonym">Raphanus raphanistrum var. sativus</name>
    <dbReference type="NCBI Taxonomy" id="3726"/>
    <lineage>
        <taxon>Eukaryota</taxon>
        <taxon>Viridiplantae</taxon>
        <taxon>Streptophyta</taxon>
        <taxon>Embryophyta</taxon>
        <taxon>Tracheophyta</taxon>
        <taxon>Spermatophyta</taxon>
        <taxon>Magnoliopsida</taxon>
        <taxon>eudicotyledons</taxon>
        <taxon>Gunneridae</taxon>
        <taxon>Pentapetalae</taxon>
        <taxon>rosids</taxon>
        <taxon>malvids</taxon>
        <taxon>Brassicales</taxon>
        <taxon>Brassicaceae</taxon>
        <taxon>Brassiceae</taxon>
        <taxon>Raphanus</taxon>
    </lineage>
</organism>
<dbReference type="AlphaFoldDB" id="A0A6J0JI59"/>
<evidence type="ECO:0000313" key="6">
    <source>
        <dbReference type="RefSeq" id="XP_056855250.1"/>
    </source>
</evidence>
<accession>A0A6J0JI59</accession>
<gene>
    <name evidence="5" type="primary">LOC108807546</name>
    <name evidence="6" type="synonym">LOC130504652</name>
</gene>
<evidence type="ECO:0000256" key="1">
    <source>
        <dbReference type="ARBA" id="ARBA00022737"/>
    </source>
</evidence>
<dbReference type="Gene3D" id="1.25.40.10">
    <property type="entry name" value="Tetratricopeptide repeat domain"/>
    <property type="match status" value="2"/>
</dbReference>
<evidence type="ECO:0000313" key="5">
    <source>
        <dbReference type="RefSeq" id="XP_018435327.1"/>
    </source>
</evidence>
<proteinExistence type="predicted"/>
<dbReference type="OrthoDB" id="1066909at2759"/>
<keyword evidence="2 3" id="KW-0802">TPR repeat</keyword>
<dbReference type="RefSeq" id="XP_018435327.1">
    <property type="nucleotide sequence ID" value="XM_018579825.2"/>
</dbReference>
<dbReference type="PANTHER" id="PTHR44943:SF8">
    <property type="entry name" value="TPR REPEAT-CONTAINING PROTEIN MJ0263"/>
    <property type="match status" value="1"/>
</dbReference>
<dbReference type="RefSeq" id="XP_056855250.1">
    <property type="nucleotide sequence ID" value="XM_056999270.1"/>
</dbReference>
<dbReference type="PROSITE" id="PS50005">
    <property type="entry name" value="TPR"/>
    <property type="match status" value="1"/>
</dbReference>
<protein>
    <submittedName>
        <fullName evidence="5 6">Protein SLOW GREEN 1, chloroplastic</fullName>
    </submittedName>
</protein>
<evidence type="ECO:0000256" key="3">
    <source>
        <dbReference type="PROSITE-ProRule" id="PRU00339"/>
    </source>
</evidence>
<dbReference type="InterPro" id="IPR019734">
    <property type="entry name" value="TPR_rpt"/>
</dbReference>
<evidence type="ECO:0000256" key="2">
    <source>
        <dbReference type="ARBA" id="ARBA00022803"/>
    </source>
</evidence>
<feature type="repeat" description="TPR" evidence="3">
    <location>
        <begin position="103"/>
        <end position="136"/>
    </location>
</feature>
<keyword evidence="4" id="KW-1185">Reference proteome</keyword>
<dbReference type="KEGG" id="rsz:108807546"/>
<name>A0A6J0JI59_RAPSA</name>
<reference evidence="5 6" key="2">
    <citation type="submission" date="2025-04" db="UniProtKB">
        <authorList>
            <consortium name="RefSeq"/>
        </authorList>
    </citation>
    <scope>IDENTIFICATION</scope>
    <source>
        <tissue evidence="5 6">Leaf</tissue>
    </source>
</reference>
<dbReference type="PANTHER" id="PTHR44943">
    <property type="entry name" value="CELLULOSE SYNTHASE OPERON PROTEIN C"/>
    <property type="match status" value="1"/>
</dbReference>
<dbReference type="InterPro" id="IPR011990">
    <property type="entry name" value="TPR-like_helical_dom_sf"/>
</dbReference>
<dbReference type="SUPFAM" id="SSF48452">
    <property type="entry name" value="TPR-like"/>
    <property type="match status" value="1"/>
</dbReference>
<sequence>MASQANFQRSIPTFHVRTNLQPRYPHAPPHHINLTKSTRVRFPVIRASSPSNHKPSLLKTTFITLTATASLFSALYLVSKPAVTRVTNEASLEKRLETESNVVEALLSLAKIKFDSDKHDQAVEIMNRLIEIEPDENRWPAMKARILSYHGQSESAIKAFEEILLKDPNRVDAYHYLVMELYNSKPKLTELETRINEAIRRCKKTKEVCGLRMLIAQIKVVEGNTLEAIRICEKVVKDDPKDFRVYLFQGLVYSLMKKGDEAAKQFEHVARLLLDDPYIVTATVNNAKKVSEWRVIVGYDSVYCYLTTFAKLLIVSALEKFS</sequence>
<dbReference type="GeneID" id="108807546"/>
<dbReference type="SMART" id="SM00028">
    <property type="entry name" value="TPR"/>
    <property type="match status" value="4"/>
</dbReference>